<sequence>MSKTHNSSLSNIDNLLAIKDDTTHQPLSKEPPHDNSQTQLDADSLLLTKHTLVTSPWSRLLIIAVPFGVGFLAIFFLLNGVFNPPNIDKIAQEPYSQSQSEQAQITDEEDGQARAKLALSEQADELDKINHQDKDIQSKSSTKTLVVSSIPPAPQIVARPSPRSTLRSSPPTVQQPTRTIKVNSASQSKRAYSSPKPAVTRQINPVEPTAEFNRLRSIGSYGVIAYVNTDINTGSPVSTLDPLDPAGNHGANSNFQQPSDPIDNSGNAEINAPTQDNTTDTIEQIRPRWQVAAKNSKPDKYLAQENQILNEQLSRYLTVGEEASGVLVTPVVKQQTDTRNDTQQTLDAKRFVARLTQDLHDNYGNIAIPVNSLLAVSVISVDAGNYAQVEVTSIIKDNTEYPIPSGAISVQGKAGQPLIAKKFQDKGGEIAQYDLTVGLVGGLAKVGEVINQPDVQQSIQNGGIGFSSNTTIQNNRRNIGGAFLNGAFGKLGDIVSDRAARSTQEILARPNVWYIPKNTPVTFLVNRTLELP</sequence>
<organism evidence="3 4">
    <name type="scientific">Nostoc minutum NIES-26</name>
    <dbReference type="NCBI Taxonomy" id="1844469"/>
    <lineage>
        <taxon>Bacteria</taxon>
        <taxon>Bacillati</taxon>
        <taxon>Cyanobacteriota</taxon>
        <taxon>Cyanophyceae</taxon>
        <taxon>Nostocales</taxon>
        <taxon>Nostocaceae</taxon>
        <taxon>Nostoc</taxon>
    </lineage>
</organism>
<dbReference type="Pfam" id="PF03743">
    <property type="entry name" value="TrbI"/>
    <property type="match status" value="1"/>
</dbReference>
<keyword evidence="2" id="KW-1133">Transmembrane helix</keyword>
<evidence type="ECO:0000256" key="1">
    <source>
        <dbReference type="SAM" id="MobiDB-lite"/>
    </source>
</evidence>
<keyword evidence="4" id="KW-1185">Reference proteome</keyword>
<proteinExistence type="predicted"/>
<keyword evidence="2" id="KW-0472">Membrane</keyword>
<feature type="compositionally biased region" description="Polar residues" evidence="1">
    <location>
        <begin position="174"/>
        <end position="191"/>
    </location>
</feature>
<gene>
    <name evidence="3" type="ORF">A6770_29355</name>
</gene>
<feature type="region of interest" description="Disordered" evidence="1">
    <location>
        <begin position="93"/>
        <end position="113"/>
    </location>
</feature>
<protein>
    <recommendedName>
        <fullName evidence="5">Bacterial conjugation TrbI-like protein</fullName>
    </recommendedName>
</protein>
<name>A0A367QHW7_9NOSO</name>
<feature type="transmembrane region" description="Helical" evidence="2">
    <location>
        <begin position="60"/>
        <end position="82"/>
    </location>
</feature>
<evidence type="ECO:0000313" key="4">
    <source>
        <dbReference type="Proteomes" id="UP000252107"/>
    </source>
</evidence>
<dbReference type="AlphaFoldDB" id="A0A367QHW7"/>
<keyword evidence="2" id="KW-0812">Transmembrane</keyword>
<feature type="compositionally biased region" description="Basic and acidic residues" evidence="1">
    <location>
        <begin position="125"/>
        <end position="137"/>
    </location>
</feature>
<evidence type="ECO:0000313" key="3">
    <source>
        <dbReference type="EMBL" id="RCJ22873.1"/>
    </source>
</evidence>
<accession>A0A367QHW7</accession>
<feature type="compositionally biased region" description="Low complexity" evidence="1">
    <location>
        <begin position="159"/>
        <end position="172"/>
    </location>
</feature>
<dbReference type="InterPro" id="IPR005498">
    <property type="entry name" value="T4SS_VirB10/TraB/TrbI"/>
</dbReference>
<feature type="compositionally biased region" description="Low complexity" evidence="1">
    <location>
        <begin position="138"/>
        <end position="149"/>
    </location>
</feature>
<feature type="compositionally biased region" description="Polar residues" evidence="1">
    <location>
        <begin position="250"/>
        <end position="278"/>
    </location>
</feature>
<evidence type="ECO:0008006" key="5">
    <source>
        <dbReference type="Google" id="ProtNLM"/>
    </source>
</evidence>
<feature type="compositionally biased region" description="Polar residues" evidence="1">
    <location>
        <begin position="94"/>
        <end position="105"/>
    </location>
</feature>
<evidence type="ECO:0000256" key="2">
    <source>
        <dbReference type="SAM" id="Phobius"/>
    </source>
</evidence>
<dbReference type="Proteomes" id="UP000252107">
    <property type="component" value="Unassembled WGS sequence"/>
</dbReference>
<feature type="region of interest" description="Disordered" evidence="1">
    <location>
        <begin position="246"/>
        <end position="278"/>
    </location>
</feature>
<reference evidence="3" key="1">
    <citation type="submission" date="2016-04" db="EMBL/GenBank/DDBJ databases">
        <authorList>
            <person name="Tabuchi Yagui T.R."/>
        </authorList>
    </citation>
    <scope>NUCLEOTIDE SEQUENCE [LARGE SCALE GENOMIC DNA]</scope>
    <source>
        <strain evidence="3">NIES-26</strain>
    </source>
</reference>
<dbReference type="EMBL" id="LXQD01000323">
    <property type="protein sequence ID" value="RCJ22873.1"/>
    <property type="molecule type" value="Genomic_DNA"/>
</dbReference>
<feature type="region of interest" description="Disordered" evidence="1">
    <location>
        <begin position="125"/>
        <end position="200"/>
    </location>
</feature>
<comment type="caution">
    <text evidence="3">The sequence shown here is derived from an EMBL/GenBank/DDBJ whole genome shotgun (WGS) entry which is preliminary data.</text>
</comment>